<evidence type="ECO:0008006" key="3">
    <source>
        <dbReference type="Google" id="ProtNLM"/>
    </source>
</evidence>
<sequence length="359" mass="39445">MPASPSDLTLLLPGLLSDAAIAPELARQLAHQPAVRTLVSWLGAAQPVQQDFDPFEAGCTSREYWWLHRAGHRPPDGKIGAGLAPLLVDDARDGRPVWLADLAHVQVGRDGLVLTDPGELGTTQGESDALLAAARPALDAHGAAARTVGPRRWRLDLPDGAARHTGTPDAVTGAALDAWWPRTPEARPWRKLVNEIQMHWHEAPVNADREARGLVPVNALWLYGGAAPWRPDWSAGRPSLVAGNAPWLRALAERDGLPWRRPADAAASQPGALVELDDLVLPERTDDWRSWLDAAARLERDWFAPAGAALRAGALRQLTLVLPARERLVTLTIDRRPALLRWLPSPRHDWKRWWLPQES</sequence>
<protein>
    <recommendedName>
        <fullName evidence="3">Regulatory protein, RpfE type</fullName>
    </recommendedName>
</protein>
<organism evidence="1 2">
    <name type="scientific">Pigmentiphaga kullae</name>
    <dbReference type="NCBI Taxonomy" id="151784"/>
    <lineage>
        <taxon>Bacteria</taxon>
        <taxon>Pseudomonadati</taxon>
        <taxon>Pseudomonadota</taxon>
        <taxon>Betaproteobacteria</taxon>
        <taxon>Burkholderiales</taxon>
        <taxon>Alcaligenaceae</taxon>
        <taxon>Pigmentiphaga</taxon>
    </lineage>
</organism>
<dbReference type="Proteomes" id="UP000292445">
    <property type="component" value="Unassembled WGS sequence"/>
</dbReference>
<name>A0A4Q7NCK6_9BURK</name>
<evidence type="ECO:0000313" key="1">
    <source>
        <dbReference type="EMBL" id="RZS80706.1"/>
    </source>
</evidence>
<dbReference type="RefSeq" id="WP_130358343.1">
    <property type="nucleotide sequence ID" value="NZ_SGXC01000002.1"/>
</dbReference>
<dbReference type="AlphaFoldDB" id="A0A4Q7NCK6"/>
<accession>A0A4Q7NCK6</accession>
<dbReference type="InterPro" id="IPR016631">
    <property type="entry name" value="Regulatory_RpfE"/>
</dbReference>
<dbReference type="OrthoDB" id="5295974at2"/>
<dbReference type="PIRSF" id="PIRSF015283">
    <property type="entry name" value="Regulatory_RpfE"/>
    <property type="match status" value="1"/>
</dbReference>
<comment type="caution">
    <text evidence="1">The sequence shown here is derived from an EMBL/GenBank/DDBJ whole genome shotgun (WGS) entry which is preliminary data.</text>
</comment>
<gene>
    <name evidence="1" type="ORF">EV675_3318</name>
</gene>
<proteinExistence type="predicted"/>
<dbReference type="EMBL" id="SGXC01000002">
    <property type="protein sequence ID" value="RZS80706.1"/>
    <property type="molecule type" value="Genomic_DNA"/>
</dbReference>
<reference evidence="1 2" key="1">
    <citation type="submission" date="2019-02" db="EMBL/GenBank/DDBJ databases">
        <title>Genomic Encyclopedia of Type Strains, Phase IV (KMG-IV): sequencing the most valuable type-strain genomes for metagenomic binning, comparative biology and taxonomic classification.</title>
        <authorList>
            <person name="Goeker M."/>
        </authorList>
    </citation>
    <scope>NUCLEOTIDE SEQUENCE [LARGE SCALE GENOMIC DNA]</scope>
    <source>
        <strain evidence="1 2">K24</strain>
    </source>
</reference>
<keyword evidence="2" id="KW-1185">Reference proteome</keyword>
<evidence type="ECO:0000313" key="2">
    <source>
        <dbReference type="Proteomes" id="UP000292445"/>
    </source>
</evidence>